<sequence>MASEGGTLFQCLNDIQRADQTEDYDVALKAANRMIRKYPNEVVANKCKVIALIRLQQFDDALALIKKTPEQTMGEISFEKAYALYRLNDNNGALEALNGCKEKSSRIKDLKAQILYRLEKFQEAFEIYQELMRDHSDQNDEERRANLLAVQAQLEALGKKQTVSVKGLETYEQFYNAACQEIECEAFDAALKHLDKAYEVGRATLLEQGSEEEEIEDELANILVNKAFVLQKLGNATEALALYKKVQDMSPSDISVKATLLNNIPSASQDRNLPEWRKKLKAALALDQNKLTNRQRRTLHINQALVLLSSNQREPCRRALTEIHEKFGPIPDAKLVEAALLMKNDVEGALKALDVNDPSQELVRVQILVSAGKFAEAATALGKLPASLRNRPSVASLNVALLFTSGKIDEALKILEESASRDPKHSRVMLEKAAEMQIARGSHKEAIKHLEKLSNLYPDEVSIQSKLIRAYTHVDPKKAEQLTQRLFPESGPSGLNVAELEESDWILYGEKYKQRKENKEIHDSEIVTGKMRNRKRKRKVILPKNYDPSVAPDPERWLPKQERSTWKAKKGKKYRDRDIGRGTQGSTANANYEATKVDSPRSPLQVPVEGPRQQKPAGAKTVAKKKKKGGAGKW</sequence>
<comment type="subcellular location">
    <subcellularLocation>
        <location evidence="2">Cytoplasm</location>
    </subcellularLocation>
    <subcellularLocation>
        <location evidence="1">Endoplasmic reticulum</location>
    </subcellularLocation>
</comment>
<comment type="caution">
    <text evidence="14">The sequence shown here is derived from an EMBL/GenBank/DDBJ whole genome shotgun (WGS) entry which is preliminary data.</text>
</comment>
<dbReference type="FunFam" id="1.25.40.10:FF:000062">
    <property type="entry name" value="Signal recognition particle subunit SRP72"/>
    <property type="match status" value="1"/>
</dbReference>
<evidence type="ECO:0000256" key="12">
    <source>
        <dbReference type="SAM" id="MobiDB-lite"/>
    </source>
</evidence>
<protein>
    <recommendedName>
        <fullName evidence="4">Signal recognition particle subunit SRP72</fullName>
    </recommendedName>
</protein>
<feature type="repeat" description="TPR" evidence="11">
    <location>
        <begin position="220"/>
        <end position="253"/>
    </location>
</feature>
<evidence type="ECO:0000256" key="10">
    <source>
        <dbReference type="ARBA" id="ARBA00023274"/>
    </source>
</evidence>
<evidence type="ECO:0000256" key="3">
    <source>
        <dbReference type="ARBA" id="ARBA00007676"/>
    </source>
</evidence>
<dbReference type="PANTHER" id="PTHR14094">
    <property type="entry name" value="SIGNAL RECOGNITION PARTICLE 72"/>
    <property type="match status" value="1"/>
</dbReference>
<dbReference type="SMART" id="SM00028">
    <property type="entry name" value="TPR"/>
    <property type="match status" value="5"/>
</dbReference>
<dbReference type="AlphaFoldDB" id="A0AA36GHL8"/>
<keyword evidence="5" id="KW-0963">Cytoplasm</keyword>
<keyword evidence="6" id="KW-0677">Repeat</keyword>
<dbReference type="Pfam" id="PF08492">
    <property type="entry name" value="SRP72"/>
    <property type="match status" value="1"/>
</dbReference>
<dbReference type="GO" id="GO:0043022">
    <property type="term" value="F:ribosome binding"/>
    <property type="evidence" value="ECO:0007669"/>
    <property type="project" value="TreeGrafter"/>
</dbReference>
<feature type="non-terminal residue" evidence="14">
    <location>
        <position position="634"/>
    </location>
</feature>
<evidence type="ECO:0000259" key="13">
    <source>
        <dbReference type="Pfam" id="PF08492"/>
    </source>
</evidence>
<dbReference type="InterPro" id="IPR031545">
    <property type="entry name" value="SRP72_TPR-like"/>
</dbReference>
<evidence type="ECO:0000256" key="8">
    <source>
        <dbReference type="ARBA" id="ARBA00022824"/>
    </source>
</evidence>
<evidence type="ECO:0000256" key="2">
    <source>
        <dbReference type="ARBA" id="ARBA00004496"/>
    </source>
</evidence>
<evidence type="ECO:0000256" key="7">
    <source>
        <dbReference type="ARBA" id="ARBA00022803"/>
    </source>
</evidence>
<accession>A0AA36GHL8</accession>
<dbReference type="PANTHER" id="PTHR14094:SF9">
    <property type="entry name" value="SIGNAL RECOGNITION PARTICLE SUBUNIT SRP72"/>
    <property type="match status" value="1"/>
</dbReference>
<dbReference type="GO" id="GO:0008312">
    <property type="term" value="F:7S RNA binding"/>
    <property type="evidence" value="ECO:0007669"/>
    <property type="project" value="InterPro"/>
</dbReference>
<evidence type="ECO:0000256" key="4">
    <source>
        <dbReference type="ARBA" id="ARBA00018350"/>
    </source>
</evidence>
<reference evidence="14" key="1">
    <citation type="submission" date="2023-06" db="EMBL/GenBank/DDBJ databases">
        <authorList>
            <person name="Delattre M."/>
        </authorList>
    </citation>
    <scope>NUCLEOTIDE SEQUENCE</scope>
    <source>
        <strain evidence="14">AF72</strain>
    </source>
</reference>
<keyword evidence="15" id="KW-1185">Reference proteome</keyword>
<name>A0AA36GHL8_9BILA</name>
<dbReference type="Pfam" id="PF14559">
    <property type="entry name" value="TPR_19"/>
    <property type="match status" value="1"/>
</dbReference>
<comment type="similarity">
    <text evidence="3">Belongs to the SRP72 family.</text>
</comment>
<keyword evidence="8" id="KW-0256">Endoplasmic reticulum</keyword>
<feature type="domain" description="Signal recognition particle SRP72 subunit RNA-binding" evidence="13">
    <location>
        <begin position="513"/>
        <end position="567"/>
    </location>
</feature>
<evidence type="ECO:0000256" key="6">
    <source>
        <dbReference type="ARBA" id="ARBA00022737"/>
    </source>
</evidence>
<evidence type="ECO:0000256" key="5">
    <source>
        <dbReference type="ARBA" id="ARBA00022490"/>
    </source>
</evidence>
<feature type="region of interest" description="Disordered" evidence="12">
    <location>
        <begin position="561"/>
        <end position="634"/>
    </location>
</feature>
<dbReference type="InterPro" id="IPR019734">
    <property type="entry name" value="TPR_rpt"/>
</dbReference>
<dbReference type="Gene3D" id="1.25.40.10">
    <property type="entry name" value="Tetratricopeptide repeat domain"/>
    <property type="match status" value="3"/>
</dbReference>
<evidence type="ECO:0000256" key="11">
    <source>
        <dbReference type="PROSITE-ProRule" id="PRU00339"/>
    </source>
</evidence>
<dbReference type="Pfam" id="PF17004">
    <property type="entry name" value="SRP_TPR_like"/>
    <property type="match status" value="1"/>
</dbReference>
<dbReference type="InterPro" id="IPR011990">
    <property type="entry name" value="TPR-like_helical_dom_sf"/>
</dbReference>
<evidence type="ECO:0000313" key="14">
    <source>
        <dbReference type="EMBL" id="CAJ0585607.1"/>
    </source>
</evidence>
<feature type="compositionally biased region" description="Basic residues" evidence="12">
    <location>
        <begin position="622"/>
        <end position="634"/>
    </location>
</feature>
<dbReference type="GO" id="GO:0006614">
    <property type="term" value="P:SRP-dependent cotranslational protein targeting to membrane"/>
    <property type="evidence" value="ECO:0007669"/>
    <property type="project" value="InterPro"/>
</dbReference>
<dbReference type="InterPro" id="IPR026270">
    <property type="entry name" value="SRP72"/>
</dbReference>
<organism evidence="14 15">
    <name type="scientific">Mesorhabditis spiculigera</name>
    <dbReference type="NCBI Taxonomy" id="96644"/>
    <lineage>
        <taxon>Eukaryota</taxon>
        <taxon>Metazoa</taxon>
        <taxon>Ecdysozoa</taxon>
        <taxon>Nematoda</taxon>
        <taxon>Chromadorea</taxon>
        <taxon>Rhabditida</taxon>
        <taxon>Rhabditina</taxon>
        <taxon>Rhabditomorpha</taxon>
        <taxon>Rhabditoidea</taxon>
        <taxon>Rhabditidae</taxon>
        <taxon>Mesorhabditinae</taxon>
        <taxon>Mesorhabditis</taxon>
    </lineage>
</organism>
<keyword evidence="7 11" id="KW-0802">TPR repeat</keyword>
<proteinExistence type="inferred from homology"/>
<evidence type="ECO:0000256" key="1">
    <source>
        <dbReference type="ARBA" id="ARBA00004240"/>
    </source>
</evidence>
<dbReference type="GO" id="GO:0005783">
    <property type="term" value="C:endoplasmic reticulum"/>
    <property type="evidence" value="ECO:0007669"/>
    <property type="project" value="UniProtKB-SubCell"/>
</dbReference>
<evidence type="ECO:0000256" key="9">
    <source>
        <dbReference type="ARBA" id="ARBA00023135"/>
    </source>
</evidence>
<dbReference type="Pfam" id="PF13181">
    <property type="entry name" value="TPR_8"/>
    <property type="match status" value="1"/>
</dbReference>
<evidence type="ECO:0000313" key="15">
    <source>
        <dbReference type="Proteomes" id="UP001177023"/>
    </source>
</evidence>
<keyword evidence="10" id="KW-0687">Ribonucleoprotein</keyword>
<gene>
    <name evidence="14" type="ORF">MSPICULIGERA_LOCUS23620</name>
</gene>
<dbReference type="PROSITE" id="PS50005">
    <property type="entry name" value="TPR"/>
    <property type="match status" value="1"/>
</dbReference>
<keyword evidence="9" id="KW-0733">Signal recognition particle</keyword>
<dbReference type="Proteomes" id="UP001177023">
    <property type="component" value="Unassembled WGS sequence"/>
</dbReference>
<dbReference type="InterPro" id="IPR013699">
    <property type="entry name" value="Signal_recog_part_SRP72_RNA-bd"/>
</dbReference>
<dbReference type="EMBL" id="CATQJA010002706">
    <property type="protein sequence ID" value="CAJ0585607.1"/>
    <property type="molecule type" value="Genomic_DNA"/>
</dbReference>
<dbReference type="GO" id="GO:0005786">
    <property type="term" value="C:signal recognition particle, endoplasmic reticulum targeting"/>
    <property type="evidence" value="ECO:0007669"/>
    <property type="project" value="UniProtKB-KW"/>
</dbReference>
<dbReference type="SUPFAM" id="SSF48452">
    <property type="entry name" value="TPR-like"/>
    <property type="match status" value="2"/>
</dbReference>
<dbReference type="PIRSF" id="PIRSF038922">
    <property type="entry name" value="SRP72"/>
    <property type="match status" value="1"/>
</dbReference>